<dbReference type="InterPro" id="IPR011404">
    <property type="entry name" value="PPi-PFK"/>
</dbReference>
<accession>A0A2S6FWE3</accession>
<dbReference type="Gene3D" id="3.40.50.450">
    <property type="match status" value="1"/>
</dbReference>
<proteinExistence type="inferred from homology"/>
<keyword evidence="4 6" id="KW-0418">Kinase</keyword>
<feature type="binding site" evidence="6">
    <location>
        <begin position="139"/>
        <end position="141"/>
    </location>
    <ligand>
        <name>substrate</name>
    </ligand>
</feature>
<dbReference type="SUPFAM" id="SSF53784">
    <property type="entry name" value="Phosphofructokinase"/>
    <property type="match status" value="1"/>
</dbReference>
<dbReference type="Pfam" id="PF00365">
    <property type="entry name" value="PFK"/>
    <property type="match status" value="1"/>
</dbReference>
<dbReference type="EMBL" id="PTIS01000012">
    <property type="protein sequence ID" value="PPK47905.1"/>
    <property type="molecule type" value="Genomic_DNA"/>
</dbReference>
<dbReference type="GO" id="GO:0046872">
    <property type="term" value="F:metal ion binding"/>
    <property type="evidence" value="ECO:0007669"/>
    <property type="project" value="UniProtKB-KW"/>
</dbReference>
<dbReference type="STRING" id="37659.GCA_000703125_00280"/>
<organism evidence="8 9">
    <name type="scientific">Clostridium algidicarnis DSM 15099</name>
    <dbReference type="NCBI Taxonomy" id="1121295"/>
    <lineage>
        <taxon>Bacteria</taxon>
        <taxon>Bacillati</taxon>
        <taxon>Bacillota</taxon>
        <taxon>Clostridia</taxon>
        <taxon>Eubacteriales</taxon>
        <taxon>Clostridiaceae</taxon>
        <taxon>Clostridium</taxon>
    </lineage>
</organism>
<dbReference type="GO" id="GO:0005737">
    <property type="term" value="C:cytoplasm"/>
    <property type="evidence" value="ECO:0007669"/>
    <property type="project" value="UniProtKB-SubCell"/>
</dbReference>
<gene>
    <name evidence="6" type="primary">pfp</name>
    <name evidence="8" type="ORF">BD821_11246</name>
</gene>
<dbReference type="PIRSF" id="PIRSF036483">
    <property type="entry name" value="PFK_XF0274"/>
    <property type="match status" value="1"/>
</dbReference>
<keyword evidence="6" id="KW-0324">Glycolysis</keyword>
<protein>
    <recommendedName>
        <fullName evidence="6">Pyrophosphate--fructose 6-phosphate 1-phosphotransferase</fullName>
        <ecNumber evidence="6">2.7.1.90</ecNumber>
    </recommendedName>
    <alternativeName>
        <fullName evidence="6">6-phosphofructokinase, pyrophosphate dependent</fullName>
    </alternativeName>
    <alternativeName>
        <fullName evidence="6">PPi-dependent phosphofructokinase</fullName>
        <shortName evidence="6">PPi-PFK</shortName>
    </alternativeName>
    <alternativeName>
        <fullName evidence="6">Pyrophosphate-dependent 6-phosphofructose-1-kinase</fullName>
    </alternativeName>
</protein>
<dbReference type="GO" id="GO:0006002">
    <property type="term" value="P:fructose 6-phosphate metabolic process"/>
    <property type="evidence" value="ECO:0007669"/>
    <property type="project" value="InterPro"/>
</dbReference>
<comment type="caution">
    <text evidence="6">Lacks conserved residue(s) required for the propagation of feature annotation.</text>
</comment>
<comment type="similarity">
    <text evidence="6">Belongs to the phosphofructokinase type A (PFKA) family. PPi-dependent PFK group II subfamily. Clade 'B2' sub-subfamily.</text>
</comment>
<dbReference type="PANTHER" id="PTHR45770">
    <property type="entry name" value="ATP-DEPENDENT 6-PHOSPHOFRUCTOKINASE 1"/>
    <property type="match status" value="1"/>
</dbReference>
<dbReference type="OrthoDB" id="9802503at2"/>
<evidence type="ECO:0000256" key="3">
    <source>
        <dbReference type="ARBA" id="ARBA00022723"/>
    </source>
</evidence>
<evidence type="ECO:0000256" key="2">
    <source>
        <dbReference type="ARBA" id="ARBA00022679"/>
    </source>
</evidence>
<dbReference type="Gene3D" id="3.40.50.460">
    <property type="entry name" value="Phosphofructokinase domain"/>
    <property type="match status" value="1"/>
</dbReference>
<keyword evidence="2 6" id="KW-0808">Transferase</keyword>
<dbReference type="InterPro" id="IPR000023">
    <property type="entry name" value="Phosphofructokinase_dom"/>
</dbReference>
<comment type="cofactor">
    <cofactor evidence="1 6">
        <name>Mg(2+)</name>
        <dbReference type="ChEBI" id="CHEBI:18420"/>
    </cofactor>
</comment>
<feature type="site" description="Important for catalytic activity; stabilizes the transition state when the phosphoryl donor is PPi" evidence="6">
    <location>
        <position position="138"/>
    </location>
</feature>
<feature type="active site" description="Proton acceptor" evidence="6">
    <location>
        <position position="141"/>
    </location>
</feature>
<sequence>MCNCLIAQSGGPTSVINSSVVGLVDENTKLNIFNTVYGGLNGIEGILNENLINLSTCDKFILDTFKLTPSSGLGSCRYKMKDYNNDESEYIKIFDIFQKLNIKAFFYIGGNDSMDTVSKLSKYAENKDIDVKIIGIPKTIDNDLPITDHTPGFGSAAKFISTVALETYLDSSVYINNGIFILETMGRDAGWLAASASLAKLNNKPIADFIYLPEIAFDTDAFIKDVKEKFKKQNHVYIVASEGLKDNNGNFLSTLQSAECHDNFGHAQLGGVGNYLKSLILDNHITTRVKSLELGVLQRCAMHISSSIDVEEAYVSGAAALRFAKDGMSGYMVGIKRMAGSTYLTETFPIKASTVANNVKYIPRDWINKEGNGVNELFYNYANPLISGNVELLYKDCIPSYHIFNK</sequence>
<feature type="binding site" evidence="6">
    <location>
        <position position="242"/>
    </location>
    <ligand>
        <name>substrate</name>
    </ligand>
</feature>
<comment type="activity regulation">
    <text evidence="6">Non-allosteric.</text>
</comment>
<dbReference type="InterPro" id="IPR050929">
    <property type="entry name" value="PFKA"/>
</dbReference>
<dbReference type="UniPathway" id="UPA00109">
    <property type="reaction ID" value="UER00182"/>
</dbReference>
<evidence type="ECO:0000259" key="7">
    <source>
        <dbReference type="Pfam" id="PF00365"/>
    </source>
</evidence>
<dbReference type="NCBIfam" id="NF010675">
    <property type="entry name" value="PRK14072.1"/>
    <property type="match status" value="1"/>
</dbReference>
<evidence type="ECO:0000313" key="8">
    <source>
        <dbReference type="EMBL" id="PPK47905.1"/>
    </source>
</evidence>
<feature type="binding site" evidence="6">
    <location>
        <position position="11"/>
    </location>
    <ligand>
        <name>diphosphate</name>
        <dbReference type="ChEBI" id="CHEBI:33019"/>
    </ligand>
</feature>
<name>A0A2S6FWE3_9CLOT</name>
<dbReference type="AlphaFoldDB" id="A0A2S6FWE3"/>
<dbReference type="Proteomes" id="UP000239863">
    <property type="component" value="Unassembled WGS sequence"/>
</dbReference>
<keyword evidence="6" id="KW-0963">Cytoplasm</keyword>
<dbReference type="PRINTS" id="PR00476">
    <property type="entry name" value="PHFRCTKINASE"/>
</dbReference>
<dbReference type="InterPro" id="IPR035966">
    <property type="entry name" value="PKF_sf"/>
</dbReference>
<dbReference type="InterPro" id="IPR022953">
    <property type="entry name" value="ATP_PFK"/>
</dbReference>
<comment type="catalytic activity">
    <reaction evidence="6">
        <text>beta-D-fructose 6-phosphate + diphosphate = beta-D-fructose 1,6-bisphosphate + phosphate + H(+)</text>
        <dbReference type="Rhea" id="RHEA:13613"/>
        <dbReference type="ChEBI" id="CHEBI:15378"/>
        <dbReference type="ChEBI" id="CHEBI:32966"/>
        <dbReference type="ChEBI" id="CHEBI:33019"/>
        <dbReference type="ChEBI" id="CHEBI:43474"/>
        <dbReference type="ChEBI" id="CHEBI:57634"/>
        <dbReference type="EC" id="2.7.1.90"/>
    </reaction>
</comment>
<comment type="subcellular location">
    <subcellularLocation>
        <location evidence="6">Cytoplasm</location>
    </subcellularLocation>
</comment>
<dbReference type="GO" id="GO:0003872">
    <property type="term" value="F:6-phosphofructokinase activity"/>
    <property type="evidence" value="ECO:0007669"/>
    <property type="project" value="UniProtKB-UniRule"/>
</dbReference>
<reference evidence="8 9" key="1">
    <citation type="submission" date="2018-02" db="EMBL/GenBank/DDBJ databases">
        <title>Genomic Encyclopedia of Archaeal and Bacterial Type Strains, Phase II (KMG-II): from individual species to whole genera.</title>
        <authorList>
            <person name="Goeker M."/>
        </authorList>
    </citation>
    <scope>NUCLEOTIDE SEQUENCE [LARGE SCALE GENOMIC DNA]</scope>
    <source>
        <strain evidence="8 9">DSM 15099</strain>
    </source>
</reference>
<comment type="caution">
    <text evidence="8">The sequence shown here is derived from an EMBL/GenBank/DDBJ whole genome shotgun (WGS) entry which is preliminary data.</text>
</comment>
<comment type="function">
    <text evidence="6">Catalyzes the phosphorylation of D-fructose 6-phosphate, the first committing step of glycolysis. Uses inorganic phosphate (PPi) as phosphoryl donor instead of ATP like common ATP-dependent phosphofructokinases (ATP-PFKs), which renders the reaction reversible, and can thus function both in glycolysis and gluconeogenesis. Consistently, PPi-PFK can replace the enzymes of both the forward (ATP-PFK) and reverse (fructose-bisphosphatase (FBPase)) reactions.</text>
</comment>
<keyword evidence="3 6" id="KW-0479">Metal-binding</keyword>
<dbReference type="HAMAP" id="MF_01978">
    <property type="entry name" value="Phosphofructokinase_II_B2"/>
    <property type="match status" value="1"/>
</dbReference>
<dbReference type="RefSeq" id="WP_104410205.1">
    <property type="nucleotide sequence ID" value="NZ_PTIS01000012.1"/>
</dbReference>
<evidence type="ECO:0000313" key="9">
    <source>
        <dbReference type="Proteomes" id="UP000239863"/>
    </source>
</evidence>
<dbReference type="GO" id="GO:0047334">
    <property type="term" value="F:diphosphate-fructose-6-phosphate 1-phosphotransferase activity"/>
    <property type="evidence" value="ECO:0007669"/>
    <property type="project" value="UniProtKB-EC"/>
</dbReference>
<feature type="binding site" evidence="6">
    <location>
        <position position="111"/>
    </location>
    <ligand>
        <name>Mg(2+)</name>
        <dbReference type="ChEBI" id="CHEBI:18420"/>
        <note>catalytic</note>
    </ligand>
</feature>
<dbReference type="EC" id="2.7.1.90" evidence="6"/>
<evidence type="ECO:0000256" key="1">
    <source>
        <dbReference type="ARBA" id="ARBA00001946"/>
    </source>
</evidence>
<evidence type="ECO:0000256" key="4">
    <source>
        <dbReference type="ARBA" id="ARBA00022777"/>
    </source>
</evidence>
<feature type="site" description="Important for catalytic activity and substrate specificity; stabilizes the transition state when the phosphoryl donor is PPi; prevents ATP from binding by mimicking the alpha-phosphate group of ATP" evidence="6">
    <location>
        <position position="112"/>
    </location>
</feature>
<feature type="domain" description="Phosphofructokinase" evidence="7">
    <location>
        <begin position="4"/>
        <end position="302"/>
    </location>
</feature>
<feature type="binding site" evidence="6">
    <location>
        <begin position="185"/>
        <end position="187"/>
    </location>
    <ligand>
        <name>substrate</name>
    </ligand>
</feature>
<comment type="subunit">
    <text evidence="6">Homodimer.</text>
</comment>
<evidence type="ECO:0000256" key="5">
    <source>
        <dbReference type="ARBA" id="ARBA00022842"/>
    </source>
</evidence>
<evidence type="ECO:0000256" key="6">
    <source>
        <dbReference type="HAMAP-Rule" id="MF_01978"/>
    </source>
</evidence>
<keyword evidence="5 6" id="KW-0460">Magnesium</keyword>
<comment type="pathway">
    <text evidence="6">Carbohydrate degradation; glycolysis; D-glyceraldehyde 3-phosphate and glycerone phosphate from D-glucose: step 3/4.</text>
</comment>